<evidence type="ECO:0000313" key="2">
    <source>
        <dbReference type="EMBL" id="GAA2702488.1"/>
    </source>
</evidence>
<reference evidence="3" key="1">
    <citation type="journal article" date="2019" name="Int. J. Syst. Evol. Microbiol.">
        <title>The Global Catalogue of Microorganisms (GCM) 10K type strain sequencing project: providing services to taxonomists for standard genome sequencing and annotation.</title>
        <authorList>
            <consortium name="The Broad Institute Genomics Platform"/>
            <consortium name="The Broad Institute Genome Sequencing Center for Infectious Disease"/>
            <person name="Wu L."/>
            <person name="Ma J."/>
        </authorList>
    </citation>
    <scope>NUCLEOTIDE SEQUENCE [LARGE SCALE GENOMIC DNA]</scope>
    <source>
        <strain evidence="3">JCM 6835</strain>
    </source>
</reference>
<organism evidence="2 3">
    <name type="scientific">Nonomuraea recticatena</name>
    <dbReference type="NCBI Taxonomy" id="46178"/>
    <lineage>
        <taxon>Bacteria</taxon>
        <taxon>Bacillati</taxon>
        <taxon>Actinomycetota</taxon>
        <taxon>Actinomycetes</taxon>
        <taxon>Streptosporangiales</taxon>
        <taxon>Streptosporangiaceae</taxon>
        <taxon>Nonomuraea</taxon>
    </lineage>
</organism>
<name>A0ABP6FVI6_9ACTN</name>
<keyword evidence="3" id="KW-1185">Reference proteome</keyword>
<proteinExistence type="predicted"/>
<dbReference type="Proteomes" id="UP001501666">
    <property type="component" value="Unassembled WGS sequence"/>
</dbReference>
<evidence type="ECO:0000259" key="1">
    <source>
        <dbReference type="Pfam" id="PF01526"/>
    </source>
</evidence>
<gene>
    <name evidence="2" type="ORF">GCM10010412_100560</name>
</gene>
<dbReference type="EMBL" id="BAAATE010000081">
    <property type="protein sequence ID" value="GAA2702488.1"/>
    <property type="molecule type" value="Genomic_DNA"/>
</dbReference>
<feature type="domain" description="Tn3 transposase DDE" evidence="1">
    <location>
        <begin position="1"/>
        <end position="85"/>
    </location>
</feature>
<sequence>MINDQGAGLGAKVVTGTVRDTLHMIDVLFRRDGGQRPDIIVTDTGSYSDVVFGLVHLLGMQYRPALADLPDQKGWRIQDAHYGPLARSPAGKSIWPRSNGTGVTSCGWWCRSTPAGSAPMT</sequence>
<accession>A0ABP6FVI6</accession>
<protein>
    <recommendedName>
        <fullName evidence="1">Tn3 transposase DDE domain-containing protein</fullName>
    </recommendedName>
</protein>
<dbReference type="Pfam" id="PF01526">
    <property type="entry name" value="DDE_Tnp_Tn3"/>
    <property type="match status" value="1"/>
</dbReference>
<comment type="caution">
    <text evidence="2">The sequence shown here is derived from an EMBL/GenBank/DDBJ whole genome shotgun (WGS) entry which is preliminary data.</text>
</comment>
<dbReference type="InterPro" id="IPR002513">
    <property type="entry name" value="Tn3_Tnp_DDE_dom"/>
</dbReference>
<dbReference type="RefSeq" id="WP_379504372.1">
    <property type="nucleotide sequence ID" value="NZ_BAAATE010000081.1"/>
</dbReference>
<evidence type="ECO:0000313" key="3">
    <source>
        <dbReference type="Proteomes" id="UP001501666"/>
    </source>
</evidence>